<dbReference type="RefSeq" id="WP_380633243.1">
    <property type="nucleotide sequence ID" value="NZ_JBHSQO010000003.1"/>
</dbReference>
<evidence type="ECO:0000313" key="3">
    <source>
        <dbReference type="EMBL" id="MFC6088607.1"/>
    </source>
</evidence>
<dbReference type="EMBL" id="JBHSQO010000003">
    <property type="protein sequence ID" value="MFC6088607.1"/>
    <property type="molecule type" value="Genomic_DNA"/>
</dbReference>
<proteinExistence type="predicted"/>
<evidence type="ECO:0000256" key="1">
    <source>
        <dbReference type="ARBA" id="ARBA00023172"/>
    </source>
</evidence>
<feature type="region of interest" description="Disordered" evidence="2">
    <location>
        <begin position="172"/>
        <end position="199"/>
    </location>
</feature>
<accession>A0ABW1P0V7</accession>
<comment type="caution">
    <text evidence="3">The sequence shown here is derived from an EMBL/GenBank/DDBJ whole genome shotgun (WGS) entry which is preliminary data.</text>
</comment>
<protein>
    <recommendedName>
        <fullName evidence="5">Integrase</fullName>
    </recommendedName>
</protein>
<dbReference type="Proteomes" id="UP001596220">
    <property type="component" value="Unassembled WGS sequence"/>
</dbReference>
<dbReference type="InterPro" id="IPR013762">
    <property type="entry name" value="Integrase-like_cat_sf"/>
</dbReference>
<keyword evidence="4" id="KW-1185">Reference proteome</keyword>
<evidence type="ECO:0000256" key="2">
    <source>
        <dbReference type="SAM" id="MobiDB-lite"/>
    </source>
</evidence>
<gene>
    <name evidence="3" type="ORF">ACFP3R_04935</name>
</gene>
<dbReference type="InterPro" id="IPR011010">
    <property type="entry name" value="DNA_brk_join_enz"/>
</dbReference>
<dbReference type="Gene3D" id="1.10.443.10">
    <property type="entry name" value="Intergrase catalytic core"/>
    <property type="match status" value="1"/>
</dbReference>
<dbReference type="SUPFAM" id="SSF56349">
    <property type="entry name" value="DNA breaking-rejoining enzymes"/>
    <property type="match status" value="1"/>
</dbReference>
<evidence type="ECO:0000313" key="4">
    <source>
        <dbReference type="Proteomes" id="UP001596220"/>
    </source>
</evidence>
<sequence length="715" mass="80724">MTTALRAADCECVQPTDTTPVLLHRALVPGTTTQGLSVFADDVWNLTPAVFEVHAKAVSLNFATQTETSRNIVKLYFWHLINHASPNPLRRANTGRLAPVSLPAALRQLTVFVSWLEARNVHDFDQVGQAHLDRFLDDVRDTEHSIDTKQSILTEVRRLWSYRALLPDSMRLPPEPPWDGDDPADLLGSRRTSRENATARIHPDTLQPLLMWSLRFLDFAEDITAAFAEYERLMLRGHGSHRRPDADRRDSPGTVGWLCPAVEDWLATLRSRGGMLPGHELPDGSRQVAWDHVSRIFDCANNFRPGRRAYDLIVDSGLPIAPGVWLDTPITARVHGRPWRSEPISYREAPKLARLLQAAASVVILYLTGMRPGEMLNLERGCVTYDQATKLWQITGQQWKGAVDENGEKRPEGTPRPDPWTTVEAVARAVEVMERLHRHPILFPSQLRAHGQNRGPRRPDRQQIKGCTDTSAANAIEWLITWCNDYCDQHGLDSERIPADPRGRLTLRRFRRTLAWHIVRRPRGLIAGAIQYGHLHVKITLGYAGTYESGFLDDYAFEDWLLRLEQLEAHEERLVEGEHVSGPAAETFRHRVHAAHAKFAGRVLTSTRQAHDLLGNPLLQIFPGRGMTCVLDTNKALCQLTGPANSTRRTPDQDDCRPKCQNLAFTDGDIAALQGRADRLREIVSDPLAPSLRTARDRHELDRVEKIIRHHQAGR</sequence>
<name>A0ABW1P0V7_9PSEU</name>
<evidence type="ECO:0008006" key="5">
    <source>
        <dbReference type="Google" id="ProtNLM"/>
    </source>
</evidence>
<organism evidence="3 4">
    <name type="scientific">Saccharothrix lopnurensis</name>
    <dbReference type="NCBI Taxonomy" id="1670621"/>
    <lineage>
        <taxon>Bacteria</taxon>
        <taxon>Bacillati</taxon>
        <taxon>Actinomycetota</taxon>
        <taxon>Actinomycetes</taxon>
        <taxon>Pseudonocardiales</taxon>
        <taxon>Pseudonocardiaceae</taxon>
        <taxon>Saccharothrix</taxon>
    </lineage>
</organism>
<keyword evidence="1" id="KW-0233">DNA recombination</keyword>
<reference evidence="4" key="1">
    <citation type="journal article" date="2019" name="Int. J. Syst. Evol. Microbiol.">
        <title>The Global Catalogue of Microorganisms (GCM) 10K type strain sequencing project: providing services to taxonomists for standard genome sequencing and annotation.</title>
        <authorList>
            <consortium name="The Broad Institute Genomics Platform"/>
            <consortium name="The Broad Institute Genome Sequencing Center for Infectious Disease"/>
            <person name="Wu L."/>
            <person name="Ma J."/>
        </authorList>
    </citation>
    <scope>NUCLEOTIDE SEQUENCE [LARGE SCALE GENOMIC DNA]</scope>
    <source>
        <strain evidence="4">CGMCC 4.7246</strain>
    </source>
</reference>